<keyword evidence="2 6" id="KW-0223">Dioxygenase</keyword>
<sequence>MPNTRLNRRTLLKIGPATLVSFLSATCSRSLLTKNTTHQTAQALSPTPACGHDATTPSQTAGPFYTPDSPERQSLLEPGLPGTPVLITGQVLSSQCVPVAGALVDCWHTNNQGEYDNRGYTFRGHQFTDTDGRYRIETIVPGIYPGRTRHFHIKVQAPNQPILTTQLYFPGEPANQGDFLFNPALLMAVDDSDGRKKAAFNFVLETT</sequence>
<dbReference type="AlphaFoldDB" id="A0A6M0RE32"/>
<evidence type="ECO:0000256" key="2">
    <source>
        <dbReference type="ARBA" id="ARBA00022964"/>
    </source>
</evidence>
<reference evidence="6 7" key="1">
    <citation type="journal article" date="2020" name="Microb. Ecol.">
        <title>Ecogenomics of the Marine Benthic Filamentous Cyanobacterium Adonisia.</title>
        <authorList>
            <person name="Walter J.M."/>
            <person name="Coutinho F.H."/>
            <person name="Leomil L."/>
            <person name="Hargreaves P.I."/>
            <person name="Campeao M.E."/>
            <person name="Vieira V.V."/>
            <person name="Silva B.S."/>
            <person name="Fistarol G.O."/>
            <person name="Salomon P.S."/>
            <person name="Sawabe T."/>
            <person name="Mino S."/>
            <person name="Hosokawa M."/>
            <person name="Miyashita H."/>
            <person name="Maruyama F."/>
            <person name="van Verk M.C."/>
            <person name="Dutilh B.E."/>
            <person name="Thompson C.C."/>
            <person name="Thompson F.L."/>
        </authorList>
    </citation>
    <scope>NUCLEOTIDE SEQUENCE [LARGE SCALE GENOMIC DNA]</scope>
    <source>
        <strain evidence="6 7">CCMR0081</strain>
    </source>
</reference>
<protein>
    <submittedName>
        <fullName evidence="6">Intradiol ring-cleavage dioxygenase</fullName>
    </submittedName>
</protein>
<dbReference type="CDD" id="cd00421">
    <property type="entry name" value="intradiol_dioxygenase"/>
    <property type="match status" value="1"/>
</dbReference>
<evidence type="ECO:0000256" key="1">
    <source>
        <dbReference type="ARBA" id="ARBA00007825"/>
    </source>
</evidence>
<dbReference type="PANTHER" id="PTHR33711">
    <property type="entry name" value="DIOXYGENASE, PUTATIVE (AFU_ORTHOLOGUE AFUA_2G02910)-RELATED"/>
    <property type="match status" value="1"/>
</dbReference>
<dbReference type="GO" id="GO:0008199">
    <property type="term" value="F:ferric iron binding"/>
    <property type="evidence" value="ECO:0007669"/>
    <property type="project" value="InterPro"/>
</dbReference>
<keyword evidence="3" id="KW-0560">Oxidoreductase</keyword>
<feature type="region of interest" description="Disordered" evidence="4">
    <location>
        <begin position="38"/>
        <end position="72"/>
    </location>
</feature>
<accession>A0A6M0RE32</accession>
<evidence type="ECO:0000259" key="5">
    <source>
        <dbReference type="Pfam" id="PF00775"/>
    </source>
</evidence>
<evidence type="ECO:0000313" key="6">
    <source>
        <dbReference type="EMBL" id="NEZ54524.1"/>
    </source>
</evidence>
<dbReference type="PANTHER" id="PTHR33711:SF11">
    <property type="entry name" value="DIOXYGENASE"/>
    <property type="match status" value="1"/>
</dbReference>
<comment type="similarity">
    <text evidence="1">Belongs to the intradiol ring-cleavage dioxygenase family.</text>
</comment>
<organism evidence="6 7">
    <name type="scientific">Adonisia turfae CCMR0081</name>
    <dbReference type="NCBI Taxonomy" id="2292702"/>
    <lineage>
        <taxon>Bacteria</taxon>
        <taxon>Bacillati</taxon>
        <taxon>Cyanobacteriota</taxon>
        <taxon>Adonisia</taxon>
        <taxon>Adonisia turfae</taxon>
    </lineage>
</organism>
<evidence type="ECO:0000256" key="3">
    <source>
        <dbReference type="ARBA" id="ARBA00023002"/>
    </source>
</evidence>
<evidence type="ECO:0000256" key="4">
    <source>
        <dbReference type="SAM" id="MobiDB-lite"/>
    </source>
</evidence>
<dbReference type="GO" id="GO:0016702">
    <property type="term" value="F:oxidoreductase activity, acting on single donors with incorporation of molecular oxygen, incorporation of two atoms of oxygen"/>
    <property type="evidence" value="ECO:0007669"/>
    <property type="project" value="InterPro"/>
</dbReference>
<feature type="domain" description="Intradiol ring-cleavage dioxygenases" evidence="5">
    <location>
        <begin position="62"/>
        <end position="203"/>
    </location>
</feature>
<dbReference type="Proteomes" id="UP000481033">
    <property type="component" value="Unassembled WGS sequence"/>
</dbReference>
<dbReference type="InterPro" id="IPR000627">
    <property type="entry name" value="Intradiol_dOase_C"/>
</dbReference>
<dbReference type="InterPro" id="IPR050770">
    <property type="entry name" value="Intradiol_RC_Dioxygenase"/>
</dbReference>
<dbReference type="Gene3D" id="2.60.130.10">
    <property type="entry name" value="Aromatic compound dioxygenase"/>
    <property type="match status" value="1"/>
</dbReference>
<dbReference type="SUPFAM" id="SSF49482">
    <property type="entry name" value="Aromatic compound dioxygenase"/>
    <property type="match status" value="1"/>
</dbReference>
<evidence type="ECO:0000313" key="7">
    <source>
        <dbReference type="Proteomes" id="UP000481033"/>
    </source>
</evidence>
<dbReference type="EMBL" id="QXHD01000003">
    <property type="protein sequence ID" value="NEZ54524.1"/>
    <property type="molecule type" value="Genomic_DNA"/>
</dbReference>
<name>A0A6M0RE32_9CYAN</name>
<gene>
    <name evidence="6" type="ORF">DXZ20_02210</name>
</gene>
<dbReference type="RefSeq" id="WP_163696159.1">
    <property type="nucleotide sequence ID" value="NZ_QXHD01000003.1"/>
</dbReference>
<proteinExistence type="inferred from homology"/>
<comment type="caution">
    <text evidence="6">The sequence shown here is derived from an EMBL/GenBank/DDBJ whole genome shotgun (WGS) entry which is preliminary data.</text>
</comment>
<keyword evidence="7" id="KW-1185">Reference proteome</keyword>
<dbReference type="Pfam" id="PF00775">
    <property type="entry name" value="Dioxygenase_C"/>
    <property type="match status" value="1"/>
</dbReference>
<dbReference type="InterPro" id="IPR015889">
    <property type="entry name" value="Intradiol_dOase_core"/>
</dbReference>